<evidence type="ECO:0000256" key="4">
    <source>
        <dbReference type="ARBA" id="ARBA00022618"/>
    </source>
</evidence>
<evidence type="ECO:0000256" key="11">
    <source>
        <dbReference type="SAM" id="MobiDB-lite"/>
    </source>
</evidence>
<dbReference type="GO" id="GO:0005829">
    <property type="term" value="C:cytosol"/>
    <property type="evidence" value="ECO:0007669"/>
    <property type="project" value="TreeGrafter"/>
</dbReference>
<organism evidence="12 13">
    <name type="scientific">Bombardia bombarda</name>
    <dbReference type="NCBI Taxonomy" id="252184"/>
    <lineage>
        <taxon>Eukaryota</taxon>
        <taxon>Fungi</taxon>
        <taxon>Dikarya</taxon>
        <taxon>Ascomycota</taxon>
        <taxon>Pezizomycotina</taxon>
        <taxon>Sordariomycetes</taxon>
        <taxon>Sordariomycetidae</taxon>
        <taxon>Sordariales</taxon>
        <taxon>Lasiosphaeriaceae</taxon>
        <taxon>Bombardia</taxon>
    </lineage>
</organism>
<dbReference type="AlphaFoldDB" id="A0AA39WCL6"/>
<evidence type="ECO:0000256" key="5">
    <source>
        <dbReference type="ARBA" id="ARBA00022701"/>
    </source>
</evidence>
<comment type="subcellular location">
    <subcellularLocation>
        <location evidence="1">Cytoplasm</location>
        <location evidence="1">Cytoskeleton</location>
        <location evidence="1">Spindle</location>
    </subcellularLocation>
</comment>
<evidence type="ECO:0000256" key="9">
    <source>
        <dbReference type="ARBA" id="ARBA00023306"/>
    </source>
</evidence>
<proteinExistence type="inferred from homology"/>
<evidence type="ECO:0000256" key="1">
    <source>
        <dbReference type="ARBA" id="ARBA00004186"/>
    </source>
</evidence>
<evidence type="ECO:0000256" key="10">
    <source>
        <dbReference type="SAM" id="Coils"/>
    </source>
</evidence>
<feature type="compositionally biased region" description="Polar residues" evidence="11">
    <location>
        <begin position="98"/>
        <end position="107"/>
    </location>
</feature>
<keyword evidence="8" id="KW-0206">Cytoskeleton</keyword>
<evidence type="ECO:0000313" key="12">
    <source>
        <dbReference type="EMBL" id="KAK0610481.1"/>
    </source>
</evidence>
<evidence type="ECO:0000256" key="2">
    <source>
        <dbReference type="ARBA" id="ARBA00005479"/>
    </source>
</evidence>
<comment type="similarity">
    <text evidence="2">Belongs to the HAUS1 family.</text>
</comment>
<dbReference type="InterPro" id="IPR026243">
    <property type="entry name" value="HAUS1"/>
</dbReference>
<evidence type="ECO:0000256" key="7">
    <source>
        <dbReference type="ARBA" id="ARBA00023054"/>
    </source>
</evidence>
<protein>
    <recommendedName>
        <fullName evidence="14">HAUS augmin-like complex subunit 1</fullName>
    </recommendedName>
</protein>
<dbReference type="Pfam" id="PF25762">
    <property type="entry name" value="HAUS1"/>
    <property type="match status" value="1"/>
</dbReference>
<comment type="caution">
    <text evidence="12">The sequence shown here is derived from an EMBL/GenBank/DDBJ whole genome shotgun (WGS) entry which is preliminary data.</text>
</comment>
<dbReference type="PANTHER" id="PTHR31570">
    <property type="entry name" value="HAUS AUGMIN-LIKE COMPLEX SUBUNIT 1"/>
    <property type="match status" value="1"/>
</dbReference>
<dbReference type="EMBL" id="JAULSR010000010">
    <property type="protein sequence ID" value="KAK0610481.1"/>
    <property type="molecule type" value="Genomic_DNA"/>
</dbReference>
<keyword evidence="7 10" id="KW-0175">Coiled coil</keyword>
<evidence type="ECO:0000256" key="6">
    <source>
        <dbReference type="ARBA" id="ARBA00022776"/>
    </source>
</evidence>
<evidence type="ECO:0000256" key="3">
    <source>
        <dbReference type="ARBA" id="ARBA00022490"/>
    </source>
</evidence>
<dbReference type="GO" id="GO:0070652">
    <property type="term" value="C:HAUS complex"/>
    <property type="evidence" value="ECO:0007669"/>
    <property type="project" value="InterPro"/>
</dbReference>
<feature type="coiled-coil region" evidence="10">
    <location>
        <begin position="253"/>
        <end position="304"/>
    </location>
</feature>
<dbReference type="GO" id="GO:0051301">
    <property type="term" value="P:cell division"/>
    <property type="evidence" value="ECO:0007669"/>
    <property type="project" value="UniProtKB-KW"/>
</dbReference>
<name>A0AA39WCL6_9PEZI</name>
<dbReference type="GO" id="GO:0005819">
    <property type="term" value="C:spindle"/>
    <property type="evidence" value="ECO:0007669"/>
    <property type="project" value="UniProtKB-SubCell"/>
</dbReference>
<accession>A0AA39WCL6</accession>
<evidence type="ECO:0000313" key="13">
    <source>
        <dbReference type="Proteomes" id="UP001174934"/>
    </source>
</evidence>
<keyword evidence="13" id="KW-1185">Reference proteome</keyword>
<feature type="region of interest" description="Disordered" evidence="11">
    <location>
        <begin position="83"/>
        <end position="107"/>
    </location>
</feature>
<keyword evidence="3" id="KW-0963">Cytoplasm</keyword>
<evidence type="ECO:0000256" key="8">
    <source>
        <dbReference type="ARBA" id="ARBA00023212"/>
    </source>
</evidence>
<feature type="compositionally biased region" description="Low complexity" evidence="11">
    <location>
        <begin position="83"/>
        <end position="93"/>
    </location>
</feature>
<keyword evidence="6" id="KW-0498">Mitosis</keyword>
<keyword evidence="9" id="KW-0131">Cell cycle</keyword>
<gene>
    <name evidence="12" type="ORF">B0T17DRAFT_500002</name>
</gene>
<sequence>MAHLPPNTAIFSPSVARAAASAAKEWSFVDAWLARHYHGRSPPPFERNSDTLRALLALANANESADEKRQQVARLEAQALHALQQQHLQQQQQHQDDSQTPTAQETLSSAREAILTAIESSLSRDGLAALNAMASISLTQGLTYSTAPVADLGSRIITLSAQAAELEQTSARVQVLTRYVEYEAQQAAALVAELRDDPHYRPAADLAKQNLETQRKVKAMAARLPELRDRVSSLAVASSVGAGTPPSPTIEQVRREEEAYLALLAQKKELDARVRSFQGLPPDTDQARQQLESLRAELRHMTARRDAVFEGLVERETPRKSKRLP</sequence>
<reference evidence="12" key="1">
    <citation type="submission" date="2023-06" db="EMBL/GenBank/DDBJ databases">
        <title>Genome-scale phylogeny and comparative genomics of the fungal order Sordariales.</title>
        <authorList>
            <consortium name="Lawrence Berkeley National Laboratory"/>
            <person name="Hensen N."/>
            <person name="Bonometti L."/>
            <person name="Westerberg I."/>
            <person name="Brannstrom I.O."/>
            <person name="Guillou S."/>
            <person name="Cros-Aarteil S."/>
            <person name="Calhoun S."/>
            <person name="Haridas S."/>
            <person name="Kuo A."/>
            <person name="Mondo S."/>
            <person name="Pangilinan J."/>
            <person name="Riley R."/>
            <person name="LaButti K."/>
            <person name="Andreopoulos B."/>
            <person name="Lipzen A."/>
            <person name="Chen C."/>
            <person name="Yanf M."/>
            <person name="Daum C."/>
            <person name="Ng V."/>
            <person name="Clum A."/>
            <person name="Steindorff A."/>
            <person name="Ohm R."/>
            <person name="Martin F."/>
            <person name="Silar P."/>
            <person name="Natvig D."/>
            <person name="Lalanne C."/>
            <person name="Gautier V."/>
            <person name="Ament-velasquez S.L."/>
            <person name="Kruys A."/>
            <person name="Hutchinson M.I."/>
            <person name="Powell A.J."/>
            <person name="Barry K."/>
            <person name="Miller A.N."/>
            <person name="Grigoriev I.V."/>
            <person name="Debuchy R."/>
            <person name="Gladieux P."/>
            <person name="Thoren M.H."/>
            <person name="Johannesson H."/>
        </authorList>
    </citation>
    <scope>NUCLEOTIDE SEQUENCE</scope>
    <source>
        <strain evidence="12">SMH3391-2</strain>
    </source>
</reference>
<dbReference type="Proteomes" id="UP001174934">
    <property type="component" value="Unassembled WGS sequence"/>
</dbReference>
<dbReference type="PANTHER" id="PTHR31570:SF1">
    <property type="entry name" value="HAUS AUGMIN-LIKE COMPLEX SUBUNIT 1"/>
    <property type="match status" value="1"/>
</dbReference>
<keyword evidence="5" id="KW-0493">Microtubule</keyword>
<evidence type="ECO:0008006" key="14">
    <source>
        <dbReference type="Google" id="ProtNLM"/>
    </source>
</evidence>
<dbReference type="GO" id="GO:0051225">
    <property type="term" value="P:spindle assembly"/>
    <property type="evidence" value="ECO:0007669"/>
    <property type="project" value="InterPro"/>
</dbReference>
<keyword evidence="4" id="KW-0132">Cell division</keyword>
<dbReference type="GO" id="GO:0005874">
    <property type="term" value="C:microtubule"/>
    <property type="evidence" value="ECO:0007669"/>
    <property type="project" value="UniProtKB-KW"/>
</dbReference>